<protein>
    <submittedName>
        <fullName evidence="2">Uncharacterized protein</fullName>
    </submittedName>
</protein>
<accession>A0A3D9D3G7</accession>
<dbReference type="RefSeq" id="WP_116032456.1">
    <property type="nucleotide sequence ID" value="NZ_JBHLVV010000051.1"/>
</dbReference>
<evidence type="ECO:0000256" key="1">
    <source>
        <dbReference type="SAM" id="Phobius"/>
    </source>
</evidence>
<keyword evidence="3" id="KW-1185">Reference proteome</keyword>
<sequence>MDNTQLITILTIGLPLIGAGVGYLIKSQLEKKKELNNELSKQRREIYQNFVNLIIDIFANTKFKKNSSDQNLKQLYEFYKKYVLFASPNVIKAFSDYFQHLYDQDKKEDLKLHLSLITKIMFEMRKDIGLENKGLGENGEMLMRALITDFDKIYKK</sequence>
<gene>
    <name evidence="2" type="ORF">DRF58_02530</name>
</gene>
<keyword evidence="1" id="KW-1133">Transmembrane helix</keyword>
<name>A0A3D9D3G7_9FLAO</name>
<keyword evidence="1" id="KW-0812">Transmembrane</keyword>
<dbReference type="EMBL" id="QNUG01000004">
    <property type="protein sequence ID" value="REC72497.1"/>
    <property type="molecule type" value="Genomic_DNA"/>
</dbReference>
<keyword evidence="1" id="KW-0472">Membrane</keyword>
<reference evidence="2 3" key="1">
    <citation type="journal article" date="2006" name="Int. J. Syst. Evol. Microbiol.">
        <title>Chryseobacterium hispanicum sp. nov., isolated from the drinking water distribution system of Sevilla, Spain.</title>
        <authorList>
            <person name="Gallego V."/>
            <person name="Garcia M.T."/>
            <person name="Ventosa A."/>
        </authorList>
    </citation>
    <scope>NUCLEOTIDE SEQUENCE [LARGE SCALE GENOMIC DNA]</scope>
    <source>
        <strain evidence="2 3">KCTC 22104</strain>
    </source>
</reference>
<organism evidence="2 3">
    <name type="scientific">Epilithonimonas hispanica</name>
    <dbReference type="NCBI Taxonomy" id="358687"/>
    <lineage>
        <taxon>Bacteria</taxon>
        <taxon>Pseudomonadati</taxon>
        <taxon>Bacteroidota</taxon>
        <taxon>Flavobacteriia</taxon>
        <taxon>Flavobacteriales</taxon>
        <taxon>Weeksellaceae</taxon>
        <taxon>Chryseobacterium group</taxon>
        <taxon>Epilithonimonas</taxon>
    </lineage>
</organism>
<dbReference type="Proteomes" id="UP000256326">
    <property type="component" value="Unassembled WGS sequence"/>
</dbReference>
<evidence type="ECO:0000313" key="2">
    <source>
        <dbReference type="EMBL" id="REC72497.1"/>
    </source>
</evidence>
<proteinExistence type="predicted"/>
<dbReference type="OrthoDB" id="1264971at2"/>
<dbReference type="AlphaFoldDB" id="A0A3D9D3G7"/>
<comment type="caution">
    <text evidence="2">The sequence shown here is derived from an EMBL/GenBank/DDBJ whole genome shotgun (WGS) entry which is preliminary data.</text>
</comment>
<evidence type="ECO:0000313" key="3">
    <source>
        <dbReference type="Proteomes" id="UP000256326"/>
    </source>
</evidence>
<feature type="transmembrane region" description="Helical" evidence="1">
    <location>
        <begin position="6"/>
        <end position="25"/>
    </location>
</feature>